<dbReference type="RefSeq" id="WP_024047718.1">
    <property type="nucleotide sequence ID" value="NZ_CACRUE010000013.1"/>
</dbReference>
<sequence length="150" mass="17834">MIKFNLSMKNLLNKNKQIFNNDKEVDKLCQKILAKSDLINGCLLININEKEKKELDFDYLLTTFGDLSYFEWYNNEVLLPNDIVTNNKILQFSMKIKRKFELKFKNKKICIVIDSMNDIRLLRFHIYRKNDGLIISNINEIKENAILLLL</sequence>
<organism evidence="1">
    <name type="scientific">Intestinibacter bartlettii</name>
    <dbReference type="NCBI Taxonomy" id="261299"/>
    <lineage>
        <taxon>Bacteria</taxon>
        <taxon>Bacillati</taxon>
        <taxon>Bacillota</taxon>
        <taxon>Clostridia</taxon>
        <taxon>Peptostreptococcales</taxon>
        <taxon>Peptostreptococcaceae</taxon>
        <taxon>Intestinibacter</taxon>
    </lineage>
</organism>
<evidence type="ECO:0000313" key="1">
    <source>
        <dbReference type="EMBL" id="VYT83930.1"/>
    </source>
</evidence>
<reference evidence="1" key="1">
    <citation type="submission" date="2019-11" db="EMBL/GenBank/DDBJ databases">
        <authorList>
            <person name="Feng L."/>
        </authorList>
    </citation>
    <scope>NUCLEOTIDE SEQUENCE</scope>
    <source>
        <strain evidence="1">IbartlettiiLFYP30</strain>
    </source>
</reference>
<name>A0A6N3A251_9FIRM</name>
<dbReference type="EMBL" id="CACRUE010000013">
    <property type="protein sequence ID" value="VYT83930.1"/>
    <property type="molecule type" value="Genomic_DNA"/>
</dbReference>
<proteinExistence type="predicted"/>
<accession>A0A6N3A251</accession>
<gene>
    <name evidence="1" type="ORF">IBLFYP30_01108</name>
</gene>
<dbReference type="AlphaFoldDB" id="A0A6N3A251"/>
<protein>
    <submittedName>
        <fullName evidence="1">Uncharacterized protein</fullName>
    </submittedName>
</protein>